<dbReference type="PANTHER" id="PTHR21311">
    <property type="entry name" value="CONSERVED OLIGOMERIC GOLGI COMPLEX COMPONENT 8"/>
    <property type="match status" value="1"/>
</dbReference>
<dbReference type="Pfam" id="PF04124">
    <property type="entry name" value="Dor1"/>
    <property type="match status" value="1"/>
</dbReference>
<sequence>MLMEKFEEAAIIEKEIQQLSFADLNSLRSSLTSRIEHLQNEISDLAFNNYRTYADAGRTAEHSKEMFSNISKYTTEIKHDLPNLMENIEKFHENSNTILKESDMIEDILDRSCPIWELLQLPKVMEKCIRAGQYESAYALTNFALTLKQSKLVKYPLIKHVVDVLIEARHGLLDELFNKFAGPIDLAKSIQVVNNIRKIPYISNTQLRVSILQYRDVYLEKQVMSIMSEPDFLLKVIEVYRDCMYDTMVLYLAVFPETDLQRRYTMSDDPRWERWTGSSQSFLLQSWAHRNIDRLFDFIRSSESKSSLDIEAMTGKFMSFALSFGRMGMDFRNLILQEFHNIVIDLFRKKIDGAAKNLTSLKKLTLIDGDIFENTRQDLESTNSASKQDLPLSAPLELCVWDDLCIFGNEIIEAMNDMRHTMSVCQVNDMFKTLQSALQKVTKWIDGFFKTDDILVTKRAIRLYLTYFIPFISRCFLSCFSYEKCFRPYFRGSGSLQDYENTYDLSTKCLFELCENDEVFETIFKEVIESRQTRPPVFRIESPEINGTTDNQELDQSQINGSTRNSPLPEQEPLVEHQARQSPHPSEQVPEISINDFDGEKVDETLA</sequence>
<keyword evidence="6" id="KW-0333">Golgi apparatus</keyword>
<evidence type="ECO:0000256" key="6">
    <source>
        <dbReference type="ARBA" id="ARBA00023034"/>
    </source>
</evidence>
<feature type="region of interest" description="Disordered" evidence="9">
    <location>
        <begin position="538"/>
        <end position="607"/>
    </location>
</feature>
<keyword evidence="7" id="KW-0472">Membrane</keyword>
<evidence type="ECO:0000256" key="3">
    <source>
        <dbReference type="ARBA" id="ARBA00020983"/>
    </source>
</evidence>
<keyword evidence="10" id="KW-1185">Reference proteome</keyword>
<feature type="compositionally biased region" description="Polar residues" evidence="9">
    <location>
        <begin position="545"/>
        <end position="568"/>
    </location>
</feature>
<evidence type="ECO:0000256" key="8">
    <source>
        <dbReference type="ARBA" id="ARBA00031347"/>
    </source>
</evidence>
<evidence type="ECO:0000313" key="11">
    <source>
        <dbReference type="WBParaSite" id="ACRNAN_Path_1593.g6196.t1"/>
    </source>
</evidence>
<keyword evidence="5" id="KW-0653">Protein transport</keyword>
<protein>
    <recommendedName>
        <fullName evidence="3">Conserved oligomeric Golgi complex subunit 8</fullName>
    </recommendedName>
    <alternativeName>
        <fullName evidence="8">Component of oligomeric Golgi complex 8</fullName>
    </alternativeName>
</protein>
<dbReference type="GO" id="GO:0017119">
    <property type="term" value="C:Golgi transport complex"/>
    <property type="evidence" value="ECO:0007669"/>
    <property type="project" value="InterPro"/>
</dbReference>
<comment type="subcellular location">
    <subcellularLocation>
        <location evidence="1">Golgi apparatus membrane</location>
        <topology evidence="1">Peripheral membrane protein</topology>
    </subcellularLocation>
</comment>
<keyword evidence="4" id="KW-0813">Transport</keyword>
<dbReference type="WBParaSite" id="ACRNAN_Path_1593.g6196.t1">
    <property type="protein sequence ID" value="ACRNAN_Path_1593.g6196.t1"/>
    <property type="gene ID" value="ACRNAN_Path_1593.g6196"/>
</dbReference>
<dbReference type="Proteomes" id="UP000887540">
    <property type="component" value="Unplaced"/>
</dbReference>
<dbReference type="InterPro" id="IPR016159">
    <property type="entry name" value="Cullin_repeat-like_dom_sf"/>
</dbReference>
<dbReference type="AlphaFoldDB" id="A0A914C2I4"/>
<dbReference type="SUPFAM" id="SSF74788">
    <property type="entry name" value="Cullin repeat-like"/>
    <property type="match status" value="1"/>
</dbReference>
<accession>A0A914C2I4</accession>
<dbReference type="GO" id="GO:0000139">
    <property type="term" value="C:Golgi membrane"/>
    <property type="evidence" value="ECO:0007669"/>
    <property type="project" value="UniProtKB-SubCell"/>
</dbReference>
<dbReference type="GO" id="GO:0006891">
    <property type="term" value="P:intra-Golgi vesicle-mediated transport"/>
    <property type="evidence" value="ECO:0007669"/>
    <property type="project" value="TreeGrafter"/>
</dbReference>
<evidence type="ECO:0000256" key="7">
    <source>
        <dbReference type="ARBA" id="ARBA00023136"/>
    </source>
</evidence>
<comment type="similarity">
    <text evidence="2">Belongs to the COG8 family.</text>
</comment>
<evidence type="ECO:0000256" key="9">
    <source>
        <dbReference type="SAM" id="MobiDB-lite"/>
    </source>
</evidence>
<name>A0A914C2I4_9BILA</name>
<reference evidence="11" key="1">
    <citation type="submission" date="2022-11" db="UniProtKB">
        <authorList>
            <consortium name="WormBaseParasite"/>
        </authorList>
    </citation>
    <scope>IDENTIFICATION</scope>
</reference>
<evidence type="ECO:0000256" key="1">
    <source>
        <dbReference type="ARBA" id="ARBA00004395"/>
    </source>
</evidence>
<feature type="compositionally biased region" description="Basic and acidic residues" evidence="9">
    <location>
        <begin position="598"/>
        <end position="607"/>
    </location>
</feature>
<evidence type="ECO:0000256" key="2">
    <source>
        <dbReference type="ARBA" id="ARBA00006419"/>
    </source>
</evidence>
<evidence type="ECO:0000313" key="10">
    <source>
        <dbReference type="Proteomes" id="UP000887540"/>
    </source>
</evidence>
<dbReference type="GO" id="GO:0015031">
    <property type="term" value="P:protein transport"/>
    <property type="evidence" value="ECO:0007669"/>
    <property type="project" value="UniProtKB-KW"/>
</dbReference>
<proteinExistence type="inferred from homology"/>
<organism evidence="10 11">
    <name type="scientific">Acrobeloides nanus</name>
    <dbReference type="NCBI Taxonomy" id="290746"/>
    <lineage>
        <taxon>Eukaryota</taxon>
        <taxon>Metazoa</taxon>
        <taxon>Ecdysozoa</taxon>
        <taxon>Nematoda</taxon>
        <taxon>Chromadorea</taxon>
        <taxon>Rhabditida</taxon>
        <taxon>Tylenchina</taxon>
        <taxon>Cephalobomorpha</taxon>
        <taxon>Cephaloboidea</taxon>
        <taxon>Cephalobidae</taxon>
        <taxon>Acrobeloides</taxon>
    </lineage>
</organism>
<evidence type="ECO:0000256" key="4">
    <source>
        <dbReference type="ARBA" id="ARBA00022448"/>
    </source>
</evidence>
<dbReference type="PANTHER" id="PTHR21311:SF0">
    <property type="entry name" value="CONSERVED OLIGOMERIC GOLGI COMPLEX SUBUNIT 8"/>
    <property type="match status" value="1"/>
</dbReference>
<dbReference type="InterPro" id="IPR007255">
    <property type="entry name" value="COG8"/>
</dbReference>
<evidence type="ECO:0000256" key="5">
    <source>
        <dbReference type="ARBA" id="ARBA00022927"/>
    </source>
</evidence>